<evidence type="ECO:0000256" key="3">
    <source>
        <dbReference type="HAMAP-Rule" id="MF_01151"/>
    </source>
</evidence>
<dbReference type="PANTHER" id="PTHR21237:SF23">
    <property type="entry name" value="GRPE PROTEIN HOMOLOG, MITOCHONDRIAL"/>
    <property type="match status" value="1"/>
</dbReference>
<name>A0A1F7YUT2_9BACT</name>
<reference evidence="6 7" key="1">
    <citation type="journal article" date="2016" name="Nat. Commun.">
        <title>Thousands of microbial genomes shed light on interconnected biogeochemical processes in an aquifer system.</title>
        <authorList>
            <person name="Anantharaman K."/>
            <person name="Brown C.T."/>
            <person name="Hug L.A."/>
            <person name="Sharon I."/>
            <person name="Castelle C.J."/>
            <person name="Probst A.J."/>
            <person name="Thomas B.C."/>
            <person name="Singh A."/>
            <person name="Wilkins M.J."/>
            <person name="Karaoz U."/>
            <person name="Brodie E.L."/>
            <person name="Williams K.H."/>
            <person name="Hubbard S.S."/>
            <person name="Banfield J.F."/>
        </authorList>
    </citation>
    <scope>NUCLEOTIDE SEQUENCE [LARGE SCALE GENOMIC DNA]</scope>
</reference>
<dbReference type="Gene3D" id="3.90.20.20">
    <property type="match status" value="1"/>
</dbReference>
<keyword evidence="3" id="KW-0346">Stress response</keyword>
<dbReference type="PRINTS" id="PR00773">
    <property type="entry name" value="GRPEPROTEIN"/>
</dbReference>
<dbReference type="CDD" id="cd00446">
    <property type="entry name" value="GrpE"/>
    <property type="match status" value="1"/>
</dbReference>
<organism evidence="6 7">
    <name type="scientific">Candidatus Woesebacteria bacterium RIFCSPHIGHO2_01_FULL_44_21</name>
    <dbReference type="NCBI Taxonomy" id="1802503"/>
    <lineage>
        <taxon>Bacteria</taxon>
        <taxon>Candidatus Woeseibacteriota</taxon>
    </lineage>
</organism>
<evidence type="ECO:0000256" key="1">
    <source>
        <dbReference type="ARBA" id="ARBA00009054"/>
    </source>
</evidence>
<dbReference type="Pfam" id="PF01025">
    <property type="entry name" value="GrpE"/>
    <property type="match status" value="1"/>
</dbReference>
<dbReference type="GO" id="GO:0005737">
    <property type="term" value="C:cytoplasm"/>
    <property type="evidence" value="ECO:0007669"/>
    <property type="project" value="UniProtKB-SubCell"/>
</dbReference>
<dbReference type="InterPro" id="IPR009012">
    <property type="entry name" value="GrpE_head"/>
</dbReference>
<keyword evidence="3" id="KW-0963">Cytoplasm</keyword>
<comment type="caution">
    <text evidence="6">The sequence shown here is derived from an EMBL/GenBank/DDBJ whole genome shotgun (WGS) entry which is preliminary data.</text>
</comment>
<comment type="subunit">
    <text evidence="3">Homodimer.</text>
</comment>
<comment type="function">
    <text evidence="3">Participates actively in the response to hyperosmotic and heat shock by preventing the aggregation of stress-denatured proteins, in association with DnaK and GrpE. It is the nucleotide exchange factor for DnaK and may function as a thermosensor. Unfolded proteins bind initially to DnaJ; upon interaction with the DnaJ-bound protein, DnaK hydrolyzes its bound ATP, resulting in the formation of a stable complex. GrpE releases ADP from DnaK; ATP binding to DnaK triggers the release of the substrate protein, thus completing the reaction cycle. Several rounds of ATP-dependent interactions between DnaJ, DnaK and GrpE are required for fully efficient folding.</text>
</comment>
<dbReference type="Gene3D" id="2.30.22.10">
    <property type="entry name" value="Head domain of nucleotide exchange factor GrpE"/>
    <property type="match status" value="1"/>
</dbReference>
<protein>
    <recommendedName>
        <fullName evidence="3">Protein GrpE</fullName>
    </recommendedName>
    <alternativeName>
        <fullName evidence="3">HSP-70 cofactor</fullName>
    </alternativeName>
</protein>
<evidence type="ECO:0000256" key="4">
    <source>
        <dbReference type="RuleBase" id="RU004478"/>
    </source>
</evidence>
<dbReference type="EMBL" id="MGGP01000030">
    <property type="protein sequence ID" value="OGM31111.1"/>
    <property type="molecule type" value="Genomic_DNA"/>
</dbReference>
<feature type="coiled-coil region" evidence="5">
    <location>
        <begin position="7"/>
        <end position="55"/>
    </location>
</feature>
<proteinExistence type="inferred from homology"/>
<keyword evidence="5" id="KW-0175">Coiled coil</keyword>
<dbReference type="GO" id="GO:0051087">
    <property type="term" value="F:protein-folding chaperone binding"/>
    <property type="evidence" value="ECO:0007669"/>
    <property type="project" value="InterPro"/>
</dbReference>
<comment type="subcellular location">
    <subcellularLocation>
        <location evidence="3">Cytoplasm</location>
    </subcellularLocation>
</comment>
<evidence type="ECO:0000256" key="5">
    <source>
        <dbReference type="SAM" id="Coils"/>
    </source>
</evidence>
<dbReference type="AlphaFoldDB" id="A0A1F7YUT2"/>
<sequence>MHEKKFKSKLKFKKDKENQEVELLKSQLARALADYDNLTKRVERERRESVEYSNLKLILKLLPVLDMLYEAQKHLNDSGIGLTIKEFEEVFKSEGLERITIKNGESVFDESLHEAIEVVAGSDKDNIICEEVVSGWKFVEGQVVRPAKVKVYQKIS</sequence>
<dbReference type="InterPro" id="IPR013805">
    <property type="entry name" value="GrpE_CC"/>
</dbReference>
<dbReference type="SUPFAM" id="SSF51064">
    <property type="entry name" value="Head domain of nucleotide exchange factor GrpE"/>
    <property type="match status" value="1"/>
</dbReference>
<dbReference type="GO" id="GO:0006457">
    <property type="term" value="P:protein folding"/>
    <property type="evidence" value="ECO:0007669"/>
    <property type="project" value="InterPro"/>
</dbReference>
<dbReference type="GO" id="GO:0051082">
    <property type="term" value="F:unfolded protein binding"/>
    <property type="evidence" value="ECO:0007669"/>
    <property type="project" value="TreeGrafter"/>
</dbReference>
<dbReference type="SUPFAM" id="SSF58014">
    <property type="entry name" value="Coiled-coil domain of nucleotide exchange factor GrpE"/>
    <property type="match status" value="1"/>
</dbReference>
<dbReference type="PANTHER" id="PTHR21237">
    <property type="entry name" value="GRPE PROTEIN"/>
    <property type="match status" value="1"/>
</dbReference>
<gene>
    <name evidence="3" type="primary">grpE</name>
    <name evidence="6" type="ORF">A2803_05410</name>
</gene>
<dbReference type="GO" id="GO:0000774">
    <property type="term" value="F:adenyl-nucleotide exchange factor activity"/>
    <property type="evidence" value="ECO:0007669"/>
    <property type="project" value="InterPro"/>
</dbReference>
<dbReference type="HAMAP" id="MF_01151">
    <property type="entry name" value="GrpE"/>
    <property type="match status" value="1"/>
</dbReference>
<evidence type="ECO:0000313" key="7">
    <source>
        <dbReference type="Proteomes" id="UP000178870"/>
    </source>
</evidence>
<dbReference type="GO" id="GO:0042803">
    <property type="term" value="F:protein homodimerization activity"/>
    <property type="evidence" value="ECO:0007669"/>
    <property type="project" value="InterPro"/>
</dbReference>
<evidence type="ECO:0000313" key="6">
    <source>
        <dbReference type="EMBL" id="OGM31111.1"/>
    </source>
</evidence>
<dbReference type="InterPro" id="IPR000740">
    <property type="entry name" value="GrpE"/>
</dbReference>
<dbReference type="Proteomes" id="UP000178870">
    <property type="component" value="Unassembled WGS sequence"/>
</dbReference>
<accession>A0A1F7YUT2</accession>
<evidence type="ECO:0000256" key="2">
    <source>
        <dbReference type="ARBA" id="ARBA00023186"/>
    </source>
</evidence>
<comment type="similarity">
    <text evidence="1 3 4">Belongs to the GrpE family.</text>
</comment>
<keyword evidence="2 3" id="KW-0143">Chaperone</keyword>